<evidence type="ECO:0000313" key="2">
    <source>
        <dbReference type="Proteomes" id="UP000828390"/>
    </source>
</evidence>
<protein>
    <submittedName>
        <fullName evidence="1">Uncharacterized protein</fullName>
    </submittedName>
</protein>
<dbReference type="Proteomes" id="UP000828390">
    <property type="component" value="Unassembled WGS sequence"/>
</dbReference>
<gene>
    <name evidence="1" type="ORF">DPMN_011645</name>
</gene>
<organism evidence="1 2">
    <name type="scientific">Dreissena polymorpha</name>
    <name type="common">Zebra mussel</name>
    <name type="synonym">Mytilus polymorpha</name>
    <dbReference type="NCBI Taxonomy" id="45954"/>
    <lineage>
        <taxon>Eukaryota</taxon>
        <taxon>Metazoa</taxon>
        <taxon>Spiralia</taxon>
        <taxon>Lophotrochozoa</taxon>
        <taxon>Mollusca</taxon>
        <taxon>Bivalvia</taxon>
        <taxon>Autobranchia</taxon>
        <taxon>Heteroconchia</taxon>
        <taxon>Euheterodonta</taxon>
        <taxon>Imparidentia</taxon>
        <taxon>Neoheterodontei</taxon>
        <taxon>Myida</taxon>
        <taxon>Dreissenoidea</taxon>
        <taxon>Dreissenidae</taxon>
        <taxon>Dreissena</taxon>
    </lineage>
</organism>
<dbReference type="EMBL" id="JAIWYP010000001">
    <property type="protein sequence ID" value="KAH3887627.1"/>
    <property type="molecule type" value="Genomic_DNA"/>
</dbReference>
<proteinExistence type="predicted"/>
<sequence length="136" mass="15427">MVDSRSYCLDDNINEDRCGPILLDVEKDKDVFENDLLDEVHELQALKPVFDVNGGGSELRTANNMSKRSVHIPVVKRIHTCAFMRRLGLPIGYCLGSARERPVVETLSRRPVSDAYEYLRRHWPVNTMLGGSVGRK</sequence>
<keyword evidence="2" id="KW-1185">Reference proteome</keyword>
<dbReference type="AlphaFoldDB" id="A0A9D4S2P7"/>
<reference evidence="1" key="1">
    <citation type="journal article" date="2019" name="bioRxiv">
        <title>The Genome of the Zebra Mussel, Dreissena polymorpha: A Resource for Invasive Species Research.</title>
        <authorList>
            <person name="McCartney M.A."/>
            <person name="Auch B."/>
            <person name="Kono T."/>
            <person name="Mallez S."/>
            <person name="Zhang Y."/>
            <person name="Obille A."/>
            <person name="Becker A."/>
            <person name="Abrahante J.E."/>
            <person name="Garbe J."/>
            <person name="Badalamenti J.P."/>
            <person name="Herman A."/>
            <person name="Mangelson H."/>
            <person name="Liachko I."/>
            <person name="Sullivan S."/>
            <person name="Sone E.D."/>
            <person name="Koren S."/>
            <person name="Silverstein K.A.T."/>
            <person name="Beckman K.B."/>
            <person name="Gohl D.M."/>
        </authorList>
    </citation>
    <scope>NUCLEOTIDE SEQUENCE</scope>
    <source>
        <strain evidence="1">Duluth1</strain>
        <tissue evidence="1">Whole animal</tissue>
    </source>
</reference>
<name>A0A9D4S2P7_DREPO</name>
<reference evidence="1" key="2">
    <citation type="submission" date="2020-11" db="EMBL/GenBank/DDBJ databases">
        <authorList>
            <person name="McCartney M.A."/>
            <person name="Auch B."/>
            <person name="Kono T."/>
            <person name="Mallez S."/>
            <person name="Becker A."/>
            <person name="Gohl D.M."/>
            <person name="Silverstein K.A.T."/>
            <person name="Koren S."/>
            <person name="Bechman K.B."/>
            <person name="Herman A."/>
            <person name="Abrahante J.E."/>
            <person name="Garbe J."/>
        </authorList>
    </citation>
    <scope>NUCLEOTIDE SEQUENCE</scope>
    <source>
        <strain evidence="1">Duluth1</strain>
        <tissue evidence="1">Whole animal</tissue>
    </source>
</reference>
<comment type="caution">
    <text evidence="1">The sequence shown here is derived from an EMBL/GenBank/DDBJ whole genome shotgun (WGS) entry which is preliminary data.</text>
</comment>
<evidence type="ECO:0000313" key="1">
    <source>
        <dbReference type="EMBL" id="KAH3887627.1"/>
    </source>
</evidence>
<accession>A0A9D4S2P7</accession>